<dbReference type="RefSeq" id="WP_179835707.1">
    <property type="nucleotide sequence ID" value="NZ_BMRD01000031.1"/>
</dbReference>
<proteinExistence type="predicted"/>
<name>A0A7Y9KGP2_9ACTN</name>
<organism evidence="1 2">
    <name type="scientific">Actinomadura citrea</name>
    <dbReference type="NCBI Taxonomy" id="46158"/>
    <lineage>
        <taxon>Bacteria</taxon>
        <taxon>Bacillati</taxon>
        <taxon>Actinomycetota</taxon>
        <taxon>Actinomycetes</taxon>
        <taxon>Streptosporangiales</taxon>
        <taxon>Thermomonosporaceae</taxon>
        <taxon>Actinomadura</taxon>
    </lineage>
</organism>
<dbReference type="AlphaFoldDB" id="A0A7Y9KGP2"/>
<evidence type="ECO:0000313" key="2">
    <source>
        <dbReference type="Proteomes" id="UP000591272"/>
    </source>
</evidence>
<accession>A0A7Y9KGP2</accession>
<keyword evidence="2" id="KW-1185">Reference proteome</keyword>
<comment type="caution">
    <text evidence="1">The sequence shown here is derived from an EMBL/GenBank/DDBJ whole genome shotgun (WGS) entry which is preliminary data.</text>
</comment>
<dbReference type="Proteomes" id="UP000591272">
    <property type="component" value="Unassembled WGS sequence"/>
</dbReference>
<protein>
    <recommendedName>
        <fullName evidence="3">Guanylate cyclase domain-containing protein</fullName>
    </recommendedName>
</protein>
<gene>
    <name evidence="1" type="ORF">BJ999_005215</name>
</gene>
<evidence type="ECO:0008006" key="3">
    <source>
        <dbReference type="Google" id="ProtNLM"/>
    </source>
</evidence>
<evidence type="ECO:0000313" key="1">
    <source>
        <dbReference type="EMBL" id="NYE14919.1"/>
    </source>
</evidence>
<dbReference type="EMBL" id="JACCBT010000001">
    <property type="protein sequence ID" value="NYE14919.1"/>
    <property type="molecule type" value="Genomic_DNA"/>
</dbReference>
<sequence length="234" mass="25453">MTEYSQTAVIVVADMAGSASRNDMGKRHARKEMYAWLERTLGPEWSRCAREDRGDGVLMLWPLSVPDPVPPKVIVSRLLRLPETAPAGPERPRLRVAVHIGQTFRDDHGFAGASIDETFRLNEAGTLKASLAEARGPVAYLLSEDVHKAVVRYGYEDFDPSSFHPTIVKVKESTLEAWLHLPAEDELAARLAAQGTATADNPTGEPGQTNGVHLNIGGNAQISGTSISGRDLYL</sequence>
<reference evidence="1 2" key="1">
    <citation type="submission" date="2020-07" db="EMBL/GenBank/DDBJ databases">
        <title>Sequencing the genomes of 1000 actinobacteria strains.</title>
        <authorList>
            <person name="Klenk H.-P."/>
        </authorList>
    </citation>
    <scope>NUCLEOTIDE SEQUENCE [LARGE SCALE GENOMIC DNA]</scope>
    <source>
        <strain evidence="1 2">DSM 43461</strain>
    </source>
</reference>